<keyword evidence="2" id="KW-1185">Reference proteome</keyword>
<dbReference type="EMBL" id="CALTRL010001617">
    <property type="protein sequence ID" value="CAH7673142.1"/>
    <property type="molecule type" value="Genomic_DNA"/>
</dbReference>
<evidence type="ECO:0000313" key="2">
    <source>
        <dbReference type="Proteomes" id="UP001153365"/>
    </source>
</evidence>
<protein>
    <submittedName>
        <fullName evidence="1">Uncharacterized protein</fullName>
    </submittedName>
</protein>
<evidence type="ECO:0000313" key="1">
    <source>
        <dbReference type="EMBL" id="CAH7673142.1"/>
    </source>
</evidence>
<sequence>MQVLVPLNELCPDVEILCCFFFLYVERSISFLTGSEGSSVGIPGRYNSLKFVSGVSNGPRFTNEASNSRAVDPVNRGVTPGVDDLVPWIPEGSELESDGFTRDHRTAMGLLVETHYLLGQGIQELIRGNPGRRFMGLAAVSDQMELAMTRVIREMGGWFEHLESNGFVSYEAWDGAAGEGKDEDEPAE</sequence>
<comment type="caution">
    <text evidence="1">The sequence shown here is derived from an EMBL/GenBank/DDBJ whole genome shotgun (WGS) entry which is preliminary data.</text>
</comment>
<accession>A0AAV0ATY5</accession>
<name>A0AAV0ATY5_PHAPC</name>
<organism evidence="1 2">
    <name type="scientific">Phakopsora pachyrhizi</name>
    <name type="common">Asian soybean rust disease fungus</name>
    <dbReference type="NCBI Taxonomy" id="170000"/>
    <lineage>
        <taxon>Eukaryota</taxon>
        <taxon>Fungi</taxon>
        <taxon>Dikarya</taxon>
        <taxon>Basidiomycota</taxon>
        <taxon>Pucciniomycotina</taxon>
        <taxon>Pucciniomycetes</taxon>
        <taxon>Pucciniales</taxon>
        <taxon>Phakopsoraceae</taxon>
        <taxon>Phakopsora</taxon>
    </lineage>
</organism>
<proteinExistence type="predicted"/>
<gene>
    <name evidence="1" type="ORF">PPACK8108_LOCUS8011</name>
</gene>
<dbReference type="Proteomes" id="UP001153365">
    <property type="component" value="Unassembled WGS sequence"/>
</dbReference>
<reference evidence="1" key="1">
    <citation type="submission" date="2022-06" db="EMBL/GenBank/DDBJ databases">
        <authorList>
            <consortium name="SYNGENTA / RWTH Aachen University"/>
        </authorList>
    </citation>
    <scope>NUCLEOTIDE SEQUENCE</scope>
</reference>
<dbReference type="AlphaFoldDB" id="A0AAV0ATY5"/>